<evidence type="ECO:0000313" key="2">
    <source>
        <dbReference type="Proteomes" id="UP000006672"/>
    </source>
</evidence>
<proteinExistence type="predicted"/>
<dbReference type="RefSeq" id="XP_042933518.1">
    <property type="nucleotide sequence ID" value="XM_043077584.1"/>
</dbReference>
<reference evidence="3" key="3">
    <citation type="submission" date="2022-04" db="UniProtKB">
        <authorList>
            <consortium name="WormBaseParasite"/>
        </authorList>
    </citation>
    <scope>IDENTIFICATION</scope>
</reference>
<dbReference type="OrthoDB" id="6270916at2759"/>
<reference evidence="2" key="1">
    <citation type="journal article" date="2007" name="Science">
        <title>Draft genome of the filarial nematode parasite Brugia malayi.</title>
        <authorList>
            <person name="Ghedin E."/>
            <person name="Wang S."/>
            <person name="Spiro D."/>
            <person name="Caler E."/>
            <person name="Zhao Q."/>
            <person name="Crabtree J."/>
            <person name="Allen J.E."/>
            <person name="Delcher A.L."/>
            <person name="Guiliano D.B."/>
            <person name="Miranda-Saavedra D."/>
            <person name="Angiuoli S.V."/>
            <person name="Creasy T."/>
            <person name="Amedeo P."/>
            <person name="Haas B."/>
            <person name="El-Sayed N.M."/>
            <person name="Wortman J.R."/>
            <person name="Feldblyum T."/>
            <person name="Tallon L."/>
            <person name="Schatz M."/>
            <person name="Shumway M."/>
            <person name="Koo H."/>
            <person name="Salzberg S.L."/>
            <person name="Schobel S."/>
            <person name="Pertea M."/>
            <person name="Pop M."/>
            <person name="White O."/>
            <person name="Barton G.J."/>
            <person name="Carlow C.K."/>
            <person name="Crawford M.J."/>
            <person name="Daub J."/>
            <person name="Dimmic M.W."/>
            <person name="Estes C.F."/>
            <person name="Foster J.M."/>
            <person name="Ganatra M."/>
            <person name="Gregory W.F."/>
            <person name="Johnson N.M."/>
            <person name="Jin J."/>
            <person name="Komuniecki R."/>
            <person name="Korf I."/>
            <person name="Kumar S."/>
            <person name="Laney S."/>
            <person name="Li B.W."/>
            <person name="Li W."/>
            <person name="Lindblom T.H."/>
            <person name="Lustigman S."/>
            <person name="Ma D."/>
            <person name="Maina C.V."/>
            <person name="Martin D.M."/>
            <person name="McCarter J.P."/>
            <person name="McReynolds L."/>
            <person name="Mitreva M."/>
            <person name="Nutman T.B."/>
            <person name="Parkinson J."/>
            <person name="Peregrin-Alvarez J.M."/>
            <person name="Poole C."/>
            <person name="Ren Q."/>
            <person name="Saunders L."/>
            <person name="Sluder A.E."/>
            <person name="Smith K."/>
            <person name="Stanke M."/>
            <person name="Unnasch T.R."/>
            <person name="Ware J."/>
            <person name="Wei A.D."/>
            <person name="Weil G."/>
            <person name="Williams D.J."/>
            <person name="Zhang Y."/>
            <person name="Williams S.A."/>
            <person name="Fraser-Liggett C."/>
            <person name="Slatko B."/>
            <person name="Blaxter M.L."/>
            <person name="Scott A.L."/>
        </authorList>
    </citation>
    <scope>NUCLEOTIDE SEQUENCE</scope>
    <source>
        <strain evidence="2">FR3</strain>
    </source>
</reference>
<keyword evidence="2" id="KW-1185">Reference proteome</keyword>
<accession>A0A8L7YKX3</accession>
<dbReference type="Proteomes" id="UP000006672">
    <property type="component" value="Unassembled WGS sequence"/>
</dbReference>
<dbReference type="PANTHER" id="PTHR21696">
    <property type="entry name" value="PROTEIN UNC-79 HOMOLOG"/>
    <property type="match status" value="1"/>
</dbReference>
<gene>
    <name evidence="1" type="primary">Bma-unc-79</name>
    <name evidence="1" type="ORF">BM_BM3104</name>
</gene>
<organism evidence="1">
    <name type="scientific">Brugia malayi</name>
    <name type="common">Filarial nematode worm</name>
    <dbReference type="NCBI Taxonomy" id="6279"/>
    <lineage>
        <taxon>Eukaryota</taxon>
        <taxon>Metazoa</taxon>
        <taxon>Ecdysozoa</taxon>
        <taxon>Nematoda</taxon>
        <taxon>Chromadorea</taxon>
        <taxon>Rhabditida</taxon>
        <taxon>Spirurina</taxon>
        <taxon>Spiruromorpha</taxon>
        <taxon>Filarioidea</taxon>
        <taxon>Onchocercidae</taxon>
        <taxon>Brugia</taxon>
    </lineage>
</organism>
<dbReference type="KEGG" id="bmy:BM_BM3104"/>
<dbReference type="GeneID" id="66059651"/>
<dbReference type="WBParaSite" id="Bm3104.1">
    <property type="protein sequence ID" value="Bm3104.1"/>
    <property type="gene ID" value="WBGene00223365"/>
</dbReference>
<sequence>MDALICKQCQKLSCWRVEESTKPWYCSDYNEPATLFATCMRYFALNEEEFSTLPELLFQKIESLKYEMSIIGKMHQEDITLDLSWIVVGSDGNLDWRKTYAKCYREMLPDHFFIFAAMNGIATKALWERLFYSEQHKILNSFYELIRNTARLMSHPAEFYELRNKSILSAAQYGWPAAVCAWIGLRNNTLNNINYQEELVGNFFEVSAKIRTLSEFHSRIACNQQPPSAAEILTTLRYFQQTLIGFLKEMPPVPTSAFERYCPTLNRVTLYPNLNYSGLYYGIINLLDVFQQISSSHLAIGDAILDTMKALYFFLQRDILEQLPFLLASQLGILPAELDKKLVHLISTCFIPFILIPKQECFSVPAVLMMILQHSTDLSLHTLFIENLLAQKENVYRDMILVLSKGTSEARIAAANLLFHYWPIHNKHILHRKSIQYRIQAWTCIPCQNTKCVDNEPSVRCCFDPLISIKYGETAPPISLCKKCAEMIESDDKITTIPICMPISASSNVVCQNKGCESSKRLAIGICFSEDCIRSHQYVPLRLCQECLDALHSVNCKEHINHRSMKCAWGTELERDIVEAIVKLLKETSANLEGSETEGKRPKWLRQLEGGHTLGRDIDKMADERRALSRFGIWLLATICPPIPEARPQAIAYMMSMLLQWFATTALLPNDSIGAALEQLRTDFVLDWINLAIMNHYENFVETLMPNPPEYAQVGGIWDRLSTKKEQMRDGLYKLLAIMPYDIITLSTWNRLMPQWMQSICDLMEDDDFSEFKILLSKIFEPDLRPLPFNDEQLYQFITDHLITGDEKSISNALDWIYALSLMEISIPLPILLDAFSKCASRISQLELKRNNENGLEEEHISLHVSMVDIISQQISLNDQLHHEVNLISELIFSTCAIILQKPFAHCKHNCDNPELDEFLDCSACQQSVFVYQTVAKIMERLSPKEQLCISVNNDEPTIDWKTQITNASPKQLPVDKSNSSMTAPLPNDLSPLSSLSLIQKSTTAHTAELQFQTATIHETSIEFVGLLPSEEVETAVAHATTLTETDVGRETCHIVTSSLVDDIKGTSVENAVEKETTKFWNTSVGRFRFALSDLPSQLCLIHSILTNLEIEPEADAHYYMLRTVKFICLHCESLLNARREHRGYLIWAQENLLIPKLWTLLRSDRSQLAELVIPLIMHCITLPSGEEMFWKVVNTQFISEQWEERFSAVERTTVLLQLANALPVNTNKVIQTSLSCCITHLIASIDDPNIAVAQQALLSIQHMPSASLKLMCLCLESQFDSSIVDRALIITRIQQLTSIVPNVEILTWEFFIQRFEGLAIESQLLAKNGESNFIHDLTHSDPLSELYQRKLTRARQIIANSCNARSIVRTLQNNSMCHQLSTAIFRPSSSQEMKETLHNTSHSSGAFSRLREFTDEESNMCLLMNRVVDIDNPERYIVYLTVSLFVSFLCKNKGGDEKANAKKQSLLFRHFNALIGYSNSEKCFTIPPKILRKSAVCNSFLSGLPEILDCNLVVGNQILMLGVQLLLHLPSPQKLASDQPLVEYSLTLLDINARHFWLNAVIIILYKYRYDAPPLSEYLQKLISIIICTLEAEVHICNMKAQPIKIEMDPLSSSDEEELENDCGTDKLHRPETLTVLCSQANSVIDVNEGKLEAIEEEGIENGKKKQMDCTKRRFRKTTNNVIMDRRTYRCGYCNELLGNFDEETLSLCMIALETFVHREPAMAAPMLFRIINTVTRLIERPLYPWHDTLMFVAGNCRSVAKQLIRILLHQLSSSGIFLQLFDTNIERVNQFWSTISFALTDFPELNPVSVIQYLLEDILEDWPNRLSRILFNLSTYVEYVSPDAYFSHWSIVTNLLDSFFRQYLSKIQAQTDRNPIRTELKNCIGVMVAILRVHNFSTFKNSISLVEGFSKWLTEVLHECKVDLLDLLAVCTACNRALLRDRDKQFLTKAIVSELVQALKFKCDMNEHNYMIVLNLILQDAGEDVPEEIIDDQYNTAACDAVRPYIFDFIDFISDLHVLTEIKRITNSDSTGGDIKSSVAQIVGVEMSRSGVRDSRTVNRYLPWLVSPPSVTQSTPNAFADAVTNVRLLSWLLVGALQANQPCLPIPISCSQYMADYIHFVLAGFADQSKESVVHMSALFHAFHLCQLWTVYCERAALTSDEPQVSSLANILDFWARVTPAILQLLSHSKVLADMVNLHFLNTMQALRQCSSAVLGQLGAMWQPILTAYHAQIPSKLRLKLDCCENEPSLNFESLQQWLKGVRYKISQIELQTSAASPFYNV</sequence>
<evidence type="ECO:0000313" key="3">
    <source>
        <dbReference type="WBParaSite" id="Bm3104.1"/>
    </source>
</evidence>
<protein>
    <submittedName>
        <fullName evidence="1 3">Uncharacterized protein</fullName>
    </submittedName>
</protein>
<dbReference type="PANTHER" id="PTHR21696:SF2">
    <property type="entry name" value="PROTEIN UNC-79 HOMOLOG"/>
    <property type="match status" value="1"/>
</dbReference>
<dbReference type="GO" id="GO:0040017">
    <property type="term" value="P:positive regulation of locomotion"/>
    <property type="evidence" value="ECO:0007669"/>
    <property type="project" value="EnsemblMetazoa"/>
</dbReference>
<name>A0A4E9F7N3_BRUMA</name>
<accession>A0A4E9F7N3</accession>
<dbReference type="GO" id="GO:0030424">
    <property type="term" value="C:axon"/>
    <property type="evidence" value="ECO:0007669"/>
    <property type="project" value="EnsemblMetazoa"/>
</dbReference>
<dbReference type="Pfam" id="PF14776">
    <property type="entry name" value="UNC-79"/>
    <property type="match status" value="1"/>
</dbReference>
<dbReference type="EMBL" id="CAAKNF010000192">
    <property type="protein sequence ID" value="VIO92330.1"/>
    <property type="molecule type" value="Genomic_DNA"/>
</dbReference>
<reference evidence="1" key="2">
    <citation type="submission" date="2019-04" db="EMBL/GenBank/DDBJ databases">
        <authorList>
            <person name="Howe K."/>
            <person name="Paulini M."/>
            <person name="Williams G."/>
        </authorList>
    </citation>
    <scope>NUCLEOTIDE SEQUENCE [LARGE SCALE GENOMIC DNA]</scope>
    <source>
        <strain evidence="1">FR3</strain>
    </source>
</reference>
<dbReference type="GO" id="GO:0009410">
    <property type="term" value="P:response to xenobiotic stimulus"/>
    <property type="evidence" value="ECO:0007669"/>
    <property type="project" value="EnsemblMetazoa"/>
</dbReference>
<dbReference type="InterPro" id="IPR024855">
    <property type="entry name" value="UNC79"/>
</dbReference>
<dbReference type="CTD" id="66059651"/>
<dbReference type="AlphaFoldDB" id="A0A4E9F7N3"/>
<evidence type="ECO:0000313" key="1">
    <source>
        <dbReference type="EMBL" id="VIO92330.1"/>
    </source>
</evidence>